<feature type="transmembrane region" description="Helical" evidence="2">
    <location>
        <begin position="20"/>
        <end position="41"/>
    </location>
</feature>
<sequence length="590" mass="65654">MLRILSRFLPEGIRRTLRTLKSWLFGAIGVGLCIGAVVMLYDPLSTIINTGSVPEDIFRPLFIPGVMLFIGVGFVYTAVTNYRREKVYEEIEDMEEPWTAREAWQSSTLTHENSQSWGFFTTVFLGGGGALAGWIIWTAIITAETPEWPALFVLIFPLAGVFMAVQMVKAYRRRQRFGISEAELETMPGRLGERFLAQVHARIDRDELPEHGAQVQLSCYRRSARYETTGSGDNKKRTAKEKKRLLWRGEKQMRPMSYDADGALIPVSFQVPDDMPESTAMKRSKKYLARTGKSDFMWVLTVRAELPGIDYRSRFEVPVYESDDNTSTNGTASASLQKEHEAEDASEPSEKVMWDLERDEEALQVDSGEAEATTDDPYAEYVVEPNLTEPISKNISIERLGGRGIRVHMKPDRSLKGIGLLAFLVVFGIGMTVGSVFAFGANFLGGAIFLFFGIVCLWAAWSTWHREVIISVSDGEVDIQTEGGAGQGGRFPATEVEDIKVLISGNESSSNYEIAVQKRASGDGLDSGTAKGVMDTMGQVLGEEATGKMKEKMSEAKNRVAHLDGLHNKQEADWIAEQLREAVEAEKRYA</sequence>
<organism evidence="3 4">
    <name type="scientific">Longimonas halophila</name>
    <dbReference type="NCBI Taxonomy" id="1469170"/>
    <lineage>
        <taxon>Bacteria</taxon>
        <taxon>Pseudomonadati</taxon>
        <taxon>Rhodothermota</taxon>
        <taxon>Rhodothermia</taxon>
        <taxon>Rhodothermales</taxon>
        <taxon>Salisaetaceae</taxon>
        <taxon>Longimonas</taxon>
    </lineage>
</organism>
<proteinExistence type="predicted"/>
<keyword evidence="2" id="KW-0472">Membrane</keyword>
<feature type="region of interest" description="Disordered" evidence="1">
    <location>
        <begin position="321"/>
        <end position="350"/>
    </location>
</feature>
<evidence type="ECO:0000313" key="3">
    <source>
        <dbReference type="EMBL" id="PEN05449.1"/>
    </source>
</evidence>
<evidence type="ECO:0000256" key="2">
    <source>
        <dbReference type="SAM" id="Phobius"/>
    </source>
</evidence>
<evidence type="ECO:0000256" key="1">
    <source>
        <dbReference type="SAM" id="MobiDB-lite"/>
    </source>
</evidence>
<dbReference type="AlphaFoldDB" id="A0A2H3NLN6"/>
<keyword evidence="2" id="KW-1133">Transmembrane helix</keyword>
<feature type="transmembrane region" description="Helical" evidence="2">
    <location>
        <begin position="117"/>
        <end position="142"/>
    </location>
</feature>
<accession>A0A2H3NLN6</accession>
<feature type="transmembrane region" description="Helical" evidence="2">
    <location>
        <begin position="148"/>
        <end position="168"/>
    </location>
</feature>
<keyword evidence="2" id="KW-0812">Transmembrane</keyword>
<feature type="transmembrane region" description="Helical" evidence="2">
    <location>
        <begin position="443"/>
        <end position="461"/>
    </location>
</feature>
<feature type="transmembrane region" description="Helical" evidence="2">
    <location>
        <begin position="418"/>
        <end position="437"/>
    </location>
</feature>
<comment type="caution">
    <text evidence="3">The sequence shown here is derived from an EMBL/GenBank/DDBJ whole genome shotgun (WGS) entry which is preliminary data.</text>
</comment>
<feature type="compositionally biased region" description="Polar residues" evidence="1">
    <location>
        <begin position="325"/>
        <end position="336"/>
    </location>
</feature>
<evidence type="ECO:0000313" key="4">
    <source>
        <dbReference type="Proteomes" id="UP000221024"/>
    </source>
</evidence>
<protein>
    <submittedName>
        <fullName evidence="3">Uncharacterized protein</fullName>
    </submittedName>
</protein>
<dbReference type="RefSeq" id="WP_141491714.1">
    <property type="nucleotide sequence ID" value="NZ_PDEP01000014.1"/>
</dbReference>
<dbReference type="EMBL" id="PDEP01000014">
    <property type="protein sequence ID" value="PEN05449.1"/>
    <property type="molecule type" value="Genomic_DNA"/>
</dbReference>
<reference evidence="3 4" key="1">
    <citation type="submission" date="2017-10" db="EMBL/GenBank/DDBJ databases">
        <title>Draft genome of Longimonas halophila.</title>
        <authorList>
            <person name="Goh K.M."/>
            <person name="Shamsir M.S."/>
            <person name="Lim S.W."/>
        </authorList>
    </citation>
    <scope>NUCLEOTIDE SEQUENCE [LARGE SCALE GENOMIC DNA]</scope>
    <source>
        <strain evidence="3 4">KCTC 42399</strain>
    </source>
</reference>
<gene>
    <name evidence="3" type="ORF">CRI93_13120</name>
</gene>
<keyword evidence="4" id="KW-1185">Reference proteome</keyword>
<dbReference type="OrthoDB" id="228317at2"/>
<feature type="compositionally biased region" description="Basic and acidic residues" evidence="1">
    <location>
        <begin position="337"/>
        <end position="350"/>
    </location>
</feature>
<dbReference type="Proteomes" id="UP000221024">
    <property type="component" value="Unassembled WGS sequence"/>
</dbReference>
<feature type="transmembrane region" description="Helical" evidence="2">
    <location>
        <begin position="61"/>
        <end position="79"/>
    </location>
</feature>
<name>A0A2H3NLN6_9BACT</name>